<name>A0AAV0X9P1_9HEMI</name>
<dbReference type="Proteomes" id="UP001160148">
    <property type="component" value="Unassembled WGS sequence"/>
</dbReference>
<evidence type="ECO:0000313" key="2">
    <source>
        <dbReference type="Proteomes" id="UP001160148"/>
    </source>
</evidence>
<gene>
    <name evidence="1" type="ORF">MEUPH1_LOCUS19324</name>
</gene>
<evidence type="ECO:0000313" key="1">
    <source>
        <dbReference type="EMBL" id="CAI6364509.1"/>
    </source>
</evidence>
<dbReference type="InterPro" id="IPR005312">
    <property type="entry name" value="DUF1759"/>
</dbReference>
<dbReference type="PANTHER" id="PTHR47331:SF1">
    <property type="entry name" value="GAG-LIKE PROTEIN"/>
    <property type="match status" value="1"/>
</dbReference>
<dbReference type="PANTHER" id="PTHR47331">
    <property type="entry name" value="PHD-TYPE DOMAIN-CONTAINING PROTEIN"/>
    <property type="match status" value="1"/>
</dbReference>
<protein>
    <submittedName>
        <fullName evidence="1">Uncharacterized protein</fullName>
    </submittedName>
</protein>
<dbReference type="Pfam" id="PF03564">
    <property type="entry name" value="DUF1759"/>
    <property type="match status" value="1"/>
</dbReference>
<comment type="caution">
    <text evidence="1">The sequence shown here is derived from an EMBL/GenBank/DDBJ whole genome shotgun (WGS) entry which is preliminary data.</text>
</comment>
<dbReference type="EMBL" id="CARXXK010000004">
    <property type="protein sequence ID" value="CAI6364509.1"/>
    <property type="molecule type" value="Genomic_DNA"/>
</dbReference>
<reference evidence="1 2" key="1">
    <citation type="submission" date="2023-01" db="EMBL/GenBank/DDBJ databases">
        <authorList>
            <person name="Whitehead M."/>
        </authorList>
    </citation>
    <scope>NUCLEOTIDE SEQUENCE [LARGE SCALE GENOMIC DNA]</scope>
</reference>
<sequence length="325" mass="36314">MFMAIVHTNDKITPIQKFFHLRASLSDEPASCIKNLEATANNYEYAWKTLISRYRNEKLLIQSHVKGICELSDVKENSSSSLRQFSDALRGHMSALEALKQQPSNWGPLLTHIICTKLDAITLSEWEMKSPKNEISKVEDLVLFLDARSQVLEAIESSKNISKIVDLGYENKNENRKNKFGKNNNITTSLVSTSEIKCYACDLSHTIYKCPSFLSLTVAERIKRVNVLGLCKVCLRKHEVKRCLSQNNCYKCHKAHNTLLHLIMPQKYNAKNSDEASNKQAANTSTSAHAFSVDNENVLLSTAVVRAIGKCTISVLCGSSGGSRA</sequence>
<dbReference type="AlphaFoldDB" id="A0AAV0X9P1"/>
<organism evidence="1 2">
    <name type="scientific">Macrosiphum euphorbiae</name>
    <name type="common">potato aphid</name>
    <dbReference type="NCBI Taxonomy" id="13131"/>
    <lineage>
        <taxon>Eukaryota</taxon>
        <taxon>Metazoa</taxon>
        <taxon>Ecdysozoa</taxon>
        <taxon>Arthropoda</taxon>
        <taxon>Hexapoda</taxon>
        <taxon>Insecta</taxon>
        <taxon>Pterygota</taxon>
        <taxon>Neoptera</taxon>
        <taxon>Paraneoptera</taxon>
        <taxon>Hemiptera</taxon>
        <taxon>Sternorrhyncha</taxon>
        <taxon>Aphidomorpha</taxon>
        <taxon>Aphidoidea</taxon>
        <taxon>Aphididae</taxon>
        <taxon>Macrosiphini</taxon>
        <taxon>Macrosiphum</taxon>
    </lineage>
</organism>
<accession>A0AAV0X9P1</accession>
<proteinExistence type="predicted"/>
<keyword evidence="2" id="KW-1185">Reference proteome</keyword>